<evidence type="ECO:0000256" key="1">
    <source>
        <dbReference type="SAM" id="MobiDB-lite"/>
    </source>
</evidence>
<feature type="compositionally biased region" description="Low complexity" evidence="1">
    <location>
        <begin position="51"/>
        <end position="62"/>
    </location>
</feature>
<sequence length="89" mass="9471">LRPSSCEKQGPALWPRREVQLRGLCRIPLVSAAGVNAGLLAGTVAGRTLVNSKNNSKTSNNQQKEKTAGGEMLLEPTVCAWATRARSTP</sequence>
<organism evidence="2 3">
    <name type="scientific">Polarella glacialis</name>
    <name type="common">Dinoflagellate</name>
    <dbReference type="NCBI Taxonomy" id="89957"/>
    <lineage>
        <taxon>Eukaryota</taxon>
        <taxon>Sar</taxon>
        <taxon>Alveolata</taxon>
        <taxon>Dinophyceae</taxon>
        <taxon>Suessiales</taxon>
        <taxon>Suessiaceae</taxon>
        <taxon>Polarella</taxon>
    </lineage>
</organism>
<proteinExistence type="predicted"/>
<dbReference type="EMBL" id="CAJNNV010010298">
    <property type="protein sequence ID" value="CAE8598468.1"/>
    <property type="molecule type" value="Genomic_DNA"/>
</dbReference>
<feature type="region of interest" description="Disordered" evidence="1">
    <location>
        <begin position="51"/>
        <end position="70"/>
    </location>
</feature>
<dbReference type="Proteomes" id="UP000654075">
    <property type="component" value="Unassembled WGS sequence"/>
</dbReference>
<evidence type="ECO:0000313" key="2">
    <source>
        <dbReference type="EMBL" id="CAE8598468.1"/>
    </source>
</evidence>
<keyword evidence="3" id="KW-1185">Reference proteome</keyword>
<name>A0A813EHR0_POLGL</name>
<feature type="non-terminal residue" evidence="2">
    <location>
        <position position="1"/>
    </location>
</feature>
<evidence type="ECO:0000313" key="3">
    <source>
        <dbReference type="Proteomes" id="UP000654075"/>
    </source>
</evidence>
<accession>A0A813EHR0</accession>
<reference evidence="2" key="1">
    <citation type="submission" date="2021-02" db="EMBL/GenBank/DDBJ databases">
        <authorList>
            <person name="Dougan E. K."/>
            <person name="Rhodes N."/>
            <person name="Thang M."/>
            <person name="Chan C."/>
        </authorList>
    </citation>
    <scope>NUCLEOTIDE SEQUENCE</scope>
</reference>
<gene>
    <name evidence="2" type="ORF">PGLA1383_LOCUS16875</name>
</gene>
<dbReference type="AlphaFoldDB" id="A0A813EHR0"/>
<protein>
    <submittedName>
        <fullName evidence="2">Uncharacterized protein</fullName>
    </submittedName>
</protein>
<comment type="caution">
    <text evidence="2">The sequence shown here is derived from an EMBL/GenBank/DDBJ whole genome shotgun (WGS) entry which is preliminary data.</text>
</comment>